<dbReference type="InterPro" id="IPR001387">
    <property type="entry name" value="Cro/C1-type_HTH"/>
</dbReference>
<name>A0A1I5BSC7_9GAMM</name>
<dbReference type="RefSeq" id="WP_092880247.1">
    <property type="nucleotide sequence ID" value="NZ_FOVC01000021.1"/>
</dbReference>
<proteinExistence type="predicted"/>
<protein>
    <submittedName>
        <fullName evidence="2">Helix-turn-helix</fullName>
    </submittedName>
</protein>
<dbReference type="EMBL" id="FOVC01000021">
    <property type="protein sequence ID" value="SFN77552.1"/>
    <property type="molecule type" value="Genomic_DNA"/>
</dbReference>
<dbReference type="GO" id="GO:0003677">
    <property type="term" value="F:DNA binding"/>
    <property type="evidence" value="ECO:0007669"/>
    <property type="project" value="InterPro"/>
</dbReference>
<reference evidence="3" key="1">
    <citation type="submission" date="2016-10" db="EMBL/GenBank/DDBJ databases">
        <authorList>
            <person name="Varghese N."/>
            <person name="Submissions S."/>
        </authorList>
    </citation>
    <scope>NUCLEOTIDE SEQUENCE [LARGE SCALE GENOMIC DNA]</scope>
    <source>
        <strain evidence="3">N6PO6</strain>
    </source>
</reference>
<organism evidence="2 3">
    <name type="scientific">Izhakiella capsodis</name>
    <dbReference type="NCBI Taxonomy" id="1367852"/>
    <lineage>
        <taxon>Bacteria</taxon>
        <taxon>Pseudomonadati</taxon>
        <taxon>Pseudomonadota</taxon>
        <taxon>Gammaproteobacteria</taxon>
        <taxon>Enterobacterales</taxon>
        <taxon>Erwiniaceae</taxon>
        <taxon>Izhakiella</taxon>
    </lineage>
</organism>
<dbReference type="InterPro" id="IPR010982">
    <property type="entry name" value="Lambda_DNA-bd_dom_sf"/>
</dbReference>
<dbReference type="Proteomes" id="UP000242222">
    <property type="component" value="Unassembled WGS sequence"/>
</dbReference>
<accession>A0A1I5BSC7</accession>
<keyword evidence="3" id="KW-1185">Reference proteome</keyword>
<evidence type="ECO:0000313" key="3">
    <source>
        <dbReference type="Proteomes" id="UP000242222"/>
    </source>
</evidence>
<feature type="domain" description="HTH cro/C1-type" evidence="1">
    <location>
        <begin position="29"/>
        <end position="77"/>
    </location>
</feature>
<dbReference type="SUPFAM" id="SSF47413">
    <property type="entry name" value="lambda repressor-like DNA-binding domains"/>
    <property type="match status" value="1"/>
</dbReference>
<dbReference type="SMART" id="SM00530">
    <property type="entry name" value="HTH_XRE"/>
    <property type="match status" value="1"/>
</dbReference>
<dbReference type="Pfam" id="PF01381">
    <property type="entry name" value="HTH_3"/>
    <property type="match status" value="1"/>
</dbReference>
<sequence>MAKKNIITEEDIQIAKRLKKIWDEKKTLLGLSQEKAACALGFSTQAAISQFLNAKVSINIENLLKFSALLDVEPEEINPSVSPLLDHIRKSSNGNLTSVCEKKEITAEHQELIDVFSALPDDKKEKFMREMKAMKAHYDAYFEQRLRESHGKAS</sequence>
<dbReference type="CDD" id="cd00093">
    <property type="entry name" value="HTH_XRE"/>
    <property type="match status" value="1"/>
</dbReference>
<gene>
    <name evidence="2" type="ORF">SAMN05216516_1212</name>
</gene>
<dbReference type="STRING" id="1367852.SAMN05216516_1212"/>
<evidence type="ECO:0000259" key="1">
    <source>
        <dbReference type="PROSITE" id="PS50943"/>
    </source>
</evidence>
<dbReference type="PROSITE" id="PS50943">
    <property type="entry name" value="HTH_CROC1"/>
    <property type="match status" value="1"/>
</dbReference>
<evidence type="ECO:0000313" key="2">
    <source>
        <dbReference type="EMBL" id="SFN77552.1"/>
    </source>
</evidence>
<dbReference type="Gene3D" id="1.10.260.40">
    <property type="entry name" value="lambda repressor-like DNA-binding domains"/>
    <property type="match status" value="1"/>
</dbReference>
<dbReference type="AlphaFoldDB" id="A0A1I5BSC7"/>
<dbReference type="OrthoDB" id="9791537at2"/>